<dbReference type="GO" id="GO:0016020">
    <property type="term" value="C:membrane"/>
    <property type="evidence" value="ECO:0007669"/>
    <property type="project" value="GOC"/>
</dbReference>
<dbReference type="PANTHER" id="PTHR14859">
    <property type="entry name" value="CALCOFLUOR WHITE HYPERSENSITIVE PROTEIN PRECURSOR"/>
    <property type="match status" value="1"/>
</dbReference>
<dbReference type="InterPro" id="IPR051916">
    <property type="entry name" value="GPI-anchor_lipid_remodeler"/>
</dbReference>
<dbReference type="GO" id="GO:0006506">
    <property type="term" value="P:GPI anchor biosynthetic process"/>
    <property type="evidence" value="ECO:0007669"/>
    <property type="project" value="TreeGrafter"/>
</dbReference>
<proteinExistence type="predicted"/>
<keyword evidence="3" id="KW-1185">Reference proteome</keyword>
<name>A0A0L8V9H3_9BACT</name>
<dbReference type="InterPro" id="IPR005135">
    <property type="entry name" value="Endo/exonuclease/phosphatase"/>
</dbReference>
<dbReference type="GO" id="GO:0003824">
    <property type="term" value="F:catalytic activity"/>
    <property type="evidence" value="ECO:0007669"/>
    <property type="project" value="InterPro"/>
</dbReference>
<protein>
    <recommendedName>
        <fullName evidence="1">Endonuclease/exonuclease/phosphatase domain-containing protein</fullName>
    </recommendedName>
</protein>
<feature type="domain" description="Endonuclease/exonuclease/phosphatase" evidence="1">
    <location>
        <begin position="45"/>
        <end position="269"/>
    </location>
</feature>
<dbReference type="Proteomes" id="UP000036958">
    <property type="component" value="Unassembled WGS sequence"/>
</dbReference>
<dbReference type="InterPro" id="IPR036691">
    <property type="entry name" value="Endo/exonu/phosph_ase_sf"/>
</dbReference>
<dbReference type="PROSITE" id="PS51257">
    <property type="entry name" value="PROKAR_LIPOPROTEIN"/>
    <property type="match status" value="1"/>
</dbReference>
<gene>
    <name evidence="2" type="ORF">NC99_21380</name>
</gene>
<dbReference type="Pfam" id="PF03372">
    <property type="entry name" value="Exo_endo_phos"/>
    <property type="match status" value="1"/>
</dbReference>
<dbReference type="AlphaFoldDB" id="A0A0L8V9H3"/>
<dbReference type="STRING" id="1409788.NC99_21380"/>
<dbReference type="RefSeq" id="WP_053183034.1">
    <property type="nucleotide sequence ID" value="NZ_LGIA01000149.1"/>
</dbReference>
<dbReference type="EMBL" id="LGIA01000149">
    <property type="protein sequence ID" value="KOH45013.1"/>
    <property type="molecule type" value="Genomic_DNA"/>
</dbReference>
<reference evidence="3" key="1">
    <citation type="submission" date="2015-07" db="EMBL/GenBank/DDBJ databases">
        <title>Genome sequencing of Sunxiuqinia dokdonensis strain SK.</title>
        <authorList>
            <person name="Ahn S."/>
            <person name="Kim B.-C."/>
        </authorList>
    </citation>
    <scope>NUCLEOTIDE SEQUENCE [LARGE SCALE GENOMIC DNA]</scope>
    <source>
        <strain evidence="3">SK</strain>
    </source>
</reference>
<evidence type="ECO:0000313" key="3">
    <source>
        <dbReference type="Proteomes" id="UP000036958"/>
    </source>
</evidence>
<organism evidence="2 3">
    <name type="scientific">Sunxiuqinia dokdonensis</name>
    <dbReference type="NCBI Taxonomy" id="1409788"/>
    <lineage>
        <taxon>Bacteria</taxon>
        <taxon>Pseudomonadati</taxon>
        <taxon>Bacteroidota</taxon>
        <taxon>Bacteroidia</taxon>
        <taxon>Marinilabiliales</taxon>
        <taxon>Prolixibacteraceae</taxon>
        <taxon>Sunxiuqinia</taxon>
    </lineage>
</organism>
<dbReference type="Gene3D" id="3.60.10.10">
    <property type="entry name" value="Endonuclease/exonuclease/phosphatase"/>
    <property type="match status" value="1"/>
</dbReference>
<evidence type="ECO:0000259" key="1">
    <source>
        <dbReference type="Pfam" id="PF03372"/>
    </source>
</evidence>
<evidence type="ECO:0000313" key="2">
    <source>
        <dbReference type="EMBL" id="KOH45013.1"/>
    </source>
</evidence>
<sequence>MKIPYISLVSAVILSIGISSCGQNKASQQSASNKTEPTAETIRVLTYNIHHANPPEKEGTIDLKSIAEVIRESKADLVAIQELDSVTERSQRNFQLKSLADELDMNFHFFSAIPFQGGAYGVGILSRFPISEPQKIALPEATDKNAEDRILGILKIKLPSEKNIYFGTTHWDVSHQENRELQAKATNEAVRQLDGPIIIGGDFNAKTDSKPMNLLRQVFTDASKEFAPTIPTENPNRRIDHILYHPGNLFKLQDEEVMMTPLSQVASDHLPFWVDLVVLD</sequence>
<accession>A0A0L8V9H3</accession>
<dbReference type="PANTHER" id="PTHR14859:SF15">
    <property type="entry name" value="ENDONUCLEASE_EXONUCLEASE_PHOSPHATASE DOMAIN-CONTAINING PROTEIN"/>
    <property type="match status" value="1"/>
</dbReference>
<dbReference type="SUPFAM" id="SSF56219">
    <property type="entry name" value="DNase I-like"/>
    <property type="match status" value="1"/>
</dbReference>
<dbReference type="OrthoDB" id="596345at2"/>
<comment type="caution">
    <text evidence="2">The sequence shown here is derived from an EMBL/GenBank/DDBJ whole genome shotgun (WGS) entry which is preliminary data.</text>
</comment>